<dbReference type="PRINTS" id="PR00507">
    <property type="entry name" value="N12N6MTFRASE"/>
</dbReference>
<dbReference type="AlphaFoldDB" id="A0A8D4BEM4"/>
<evidence type="ECO:0000259" key="2">
    <source>
        <dbReference type="Pfam" id="PF02384"/>
    </source>
</evidence>
<sequence>METTEYSQVVGKALDKLRGPLDIQDAQQLLLAVIFLRCVSDIPAGGASGDRPQWRQLAELGSSLAGDHELTWALKQALDAWTSSYLDGGRPMSESIPDHLVAGPLLREVLGLVDRADRLVELYEECLERFSNNKKGGNYFTPRHLVRLLVEMLAPRQGEQVFDPACGSGGFLVESARYVQEHGGSSAAVGLVGRDINPRARQVAWMNLTARGLEADLGSRPVNSLWADDTPAGAFDVVFVNPPFNLKLARDDLRYDSRWRYGEPPRSNANFAWIQHVVSKLTTRGRAAMLLPDGATFTSGAAAGIRRGLVADDLVSAVVALPAGLFPHTSISASAWIFSREKPAERRGQVLFVDARKQGNLVGRGRRTLSEGAIESIADTYRSWYAESYQDRPGWCRSATVEEIAAQEFNLQAVRYVGAPAEAPAPQSAEQRVAELTRELYGHFADAARLETEIRDILGEL</sequence>
<dbReference type="Pfam" id="PF02384">
    <property type="entry name" value="N6_Mtase"/>
    <property type="match status" value="1"/>
</dbReference>
<dbReference type="Gene3D" id="3.40.50.150">
    <property type="entry name" value="Vaccinia Virus protein VP39"/>
    <property type="match status" value="1"/>
</dbReference>
<dbReference type="PANTHER" id="PTHR42998">
    <property type="entry name" value="TYPE I RESTRICTION ENZYME HINDVIIP M PROTEIN-RELATED"/>
    <property type="match status" value="1"/>
</dbReference>
<dbReference type="GO" id="GO:0008170">
    <property type="term" value="F:N-methyltransferase activity"/>
    <property type="evidence" value="ECO:0007669"/>
    <property type="project" value="InterPro"/>
</dbReference>
<dbReference type="PANTHER" id="PTHR42998:SF1">
    <property type="entry name" value="TYPE I RESTRICTION ENZYME HINDI METHYLASE SUBUNIT"/>
    <property type="match status" value="1"/>
</dbReference>
<keyword evidence="3" id="KW-0614">Plasmid</keyword>
<dbReference type="Proteomes" id="UP000002066">
    <property type="component" value="Plasmid pSFLA02"/>
</dbReference>
<dbReference type="InterPro" id="IPR002052">
    <property type="entry name" value="DNA_methylase_N6_adenine_CS"/>
</dbReference>
<dbReference type="EMBL" id="CP002477">
    <property type="protein sequence ID" value="ADW08037.1"/>
    <property type="molecule type" value="Genomic_DNA"/>
</dbReference>
<proteinExistence type="predicted"/>
<evidence type="ECO:0000313" key="4">
    <source>
        <dbReference type="Proteomes" id="UP000002066"/>
    </source>
</evidence>
<dbReference type="InterPro" id="IPR029063">
    <property type="entry name" value="SAM-dependent_MTases_sf"/>
</dbReference>
<geneLocation type="plasmid" evidence="3 4">
    <name>pSFLA02</name>
</geneLocation>
<gene>
    <name evidence="3" type="ORF">Sfla_6747</name>
</gene>
<dbReference type="GO" id="GO:0003677">
    <property type="term" value="F:DNA binding"/>
    <property type="evidence" value="ECO:0007669"/>
    <property type="project" value="InterPro"/>
</dbReference>
<dbReference type="GO" id="GO:0032259">
    <property type="term" value="P:methylation"/>
    <property type="evidence" value="ECO:0007669"/>
    <property type="project" value="UniProtKB-KW"/>
</dbReference>
<reference evidence="3 4" key="1">
    <citation type="submission" date="2011-01" db="EMBL/GenBank/DDBJ databases">
        <title>Complete sequence of plasmid2 of Streptomyces flavogriseus ATCC 33331.</title>
        <authorList>
            <consortium name="US DOE Joint Genome Institute"/>
            <person name="Lucas S."/>
            <person name="Copeland A."/>
            <person name="Lapidus A."/>
            <person name="Cheng J.-F."/>
            <person name="Goodwin L."/>
            <person name="Pitluck S."/>
            <person name="Davenport K."/>
            <person name="Detter J.C."/>
            <person name="Han C."/>
            <person name="Tapia R."/>
            <person name="Land M."/>
            <person name="Hauser L."/>
            <person name="Kyrpides N."/>
            <person name="Ivanova N."/>
            <person name="Ovchinnikova G."/>
            <person name="Pagani I."/>
            <person name="Brumm P."/>
            <person name="Mead D."/>
            <person name="Woyke T."/>
        </authorList>
    </citation>
    <scope>NUCLEOTIDE SEQUENCE [LARGE SCALE GENOMIC DNA]</scope>
    <source>
        <strain evidence="4">ATCC 33331 / IAF-45CD</strain>
        <plasmid evidence="3 4">pSFLA02</plasmid>
    </source>
</reference>
<dbReference type="OrthoDB" id="9784823at2"/>
<dbReference type="KEGG" id="sfa:Sfla_6747"/>
<accession>A0A8D4BEM4</accession>
<keyword evidence="3" id="KW-0489">Methyltransferase</keyword>
<dbReference type="InterPro" id="IPR052916">
    <property type="entry name" value="Type-I_RE_MTase_Subunit"/>
</dbReference>
<dbReference type="InterPro" id="IPR003356">
    <property type="entry name" value="DNA_methylase_A-5"/>
</dbReference>
<name>A0A8D4BEM4_STRFA</name>
<keyword evidence="1" id="KW-0680">Restriction system</keyword>
<dbReference type="GO" id="GO:0009307">
    <property type="term" value="P:DNA restriction-modification system"/>
    <property type="evidence" value="ECO:0007669"/>
    <property type="project" value="UniProtKB-KW"/>
</dbReference>
<evidence type="ECO:0000313" key="3">
    <source>
        <dbReference type="EMBL" id="ADW08037.1"/>
    </source>
</evidence>
<dbReference type="CDD" id="cd02440">
    <property type="entry name" value="AdoMet_MTases"/>
    <property type="match status" value="1"/>
</dbReference>
<feature type="domain" description="DNA methylase adenine-specific" evidence="2">
    <location>
        <begin position="116"/>
        <end position="421"/>
    </location>
</feature>
<protein>
    <submittedName>
        <fullName evidence="3">N-6 DNA methylase</fullName>
    </submittedName>
</protein>
<evidence type="ECO:0000256" key="1">
    <source>
        <dbReference type="ARBA" id="ARBA00022747"/>
    </source>
</evidence>
<keyword evidence="3" id="KW-0808">Transferase</keyword>
<dbReference type="SUPFAM" id="SSF53335">
    <property type="entry name" value="S-adenosyl-L-methionine-dependent methyltransferases"/>
    <property type="match status" value="1"/>
</dbReference>
<dbReference type="REBASE" id="32230">
    <property type="entry name" value="M.Sfl33331ORF6747P"/>
</dbReference>
<dbReference type="PROSITE" id="PS00092">
    <property type="entry name" value="N6_MTASE"/>
    <property type="match status" value="1"/>
</dbReference>
<organism evidence="3 4">
    <name type="scientific">Streptomyces pratensis (strain ATCC 33331 / IAF-45CD)</name>
    <dbReference type="NCBI Taxonomy" id="591167"/>
    <lineage>
        <taxon>Bacteria</taxon>
        <taxon>Bacillati</taxon>
        <taxon>Actinomycetota</taxon>
        <taxon>Actinomycetes</taxon>
        <taxon>Kitasatosporales</taxon>
        <taxon>Streptomycetaceae</taxon>
        <taxon>Streptomyces</taxon>
    </lineage>
</organism>